<dbReference type="Gene3D" id="3.40.50.300">
    <property type="entry name" value="P-loop containing nucleotide triphosphate hydrolases"/>
    <property type="match status" value="2"/>
</dbReference>
<feature type="binding site" evidence="8">
    <location>
        <begin position="2"/>
        <end position="9"/>
    </location>
    <ligand>
        <name>GTP</name>
        <dbReference type="ChEBI" id="CHEBI:37565"/>
    </ligand>
</feature>
<organism evidence="10 11">
    <name type="scientific">Geodia barretti</name>
    <name type="common">Barrett's horny sponge</name>
    <dbReference type="NCBI Taxonomy" id="519541"/>
    <lineage>
        <taxon>Eukaryota</taxon>
        <taxon>Metazoa</taxon>
        <taxon>Porifera</taxon>
        <taxon>Demospongiae</taxon>
        <taxon>Heteroscleromorpha</taxon>
        <taxon>Tetractinellida</taxon>
        <taxon>Astrophorina</taxon>
        <taxon>Geodiidae</taxon>
        <taxon>Geodia</taxon>
    </lineage>
</organism>
<comment type="caution">
    <text evidence="10">The sequence shown here is derived from an EMBL/GenBank/DDBJ whole genome shotgun (WGS) entry which is preliminary data.</text>
</comment>
<keyword evidence="6 8" id="KW-0342">GTP-binding</keyword>
<dbReference type="NCBIfam" id="TIGR00484">
    <property type="entry name" value="EF-G"/>
    <property type="match status" value="1"/>
</dbReference>
<comment type="similarity">
    <text evidence="1">Belongs to the TRAFAC class translation factor GTPase superfamily. Classic translation factor GTPase family. EF-G/EF-2 subfamily.</text>
</comment>
<evidence type="ECO:0000256" key="5">
    <source>
        <dbReference type="ARBA" id="ARBA00022917"/>
    </source>
</evidence>
<dbReference type="CDD" id="cd04088">
    <property type="entry name" value="EFG_mtEFG_II"/>
    <property type="match status" value="1"/>
</dbReference>
<dbReference type="Pfam" id="PF00009">
    <property type="entry name" value="GTP_EFTU"/>
    <property type="match status" value="2"/>
</dbReference>
<dbReference type="PRINTS" id="PR00315">
    <property type="entry name" value="ELONGATNFCT"/>
</dbReference>
<dbReference type="CDD" id="cd03697">
    <property type="entry name" value="EFTU_II"/>
    <property type="match status" value="1"/>
</dbReference>
<dbReference type="FunFam" id="3.30.230.10:FF:000003">
    <property type="entry name" value="Elongation factor G"/>
    <property type="match status" value="1"/>
</dbReference>
<dbReference type="EMBL" id="CASHTH010003975">
    <property type="protein sequence ID" value="CAI8051989.1"/>
    <property type="molecule type" value="Genomic_DNA"/>
</dbReference>
<dbReference type="GO" id="GO:0003746">
    <property type="term" value="F:translation elongation factor activity"/>
    <property type="evidence" value="ECO:0007669"/>
    <property type="project" value="UniProtKB-UniRule"/>
</dbReference>
<dbReference type="SUPFAM" id="SSF54980">
    <property type="entry name" value="EF-G C-terminal domain-like"/>
    <property type="match status" value="2"/>
</dbReference>
<keyword evidence="8" id="KW-0496">Mitochondrion</keyword>
<comment type="similarity">
    <text evidence="8">Belongs to the GTP-binding elongation factor family. EF-G/EF-2 subfamily.</text>
</comment>
<dbReference type="InterPro" id="IPR020568">
    <property type="entry name" value="Ribosomal_Su5_D2-typ_SF"/>
</dbReference>
<dbReference type="PROSITE" id="PS00301">
    <property type="entry name" value="G_TR_1"/>
    <property type="match status" value="2"/>
</dbReference>
<dbReference type="InterPro" id="IPR000640">
    <property type="entry name" value="EFG_V-like"/>
</dbReference>
<dbReference type="CDD" id="cd03713">
    <property type="entry name" value="EFG_mtEFG_C"/>
    <property type="match status" value="1"/>
</dbReference>
<dbReference type="Pfam" id="PF03144">
    <property type="entry name" value="GTP_EFTU_D2"/>
    <property type="match status" value="1"/>
</dbReference>
<dbReference type="CDD" id="cd01886">
    <property type="entry name" value="EF-G"/>
    <property type="match status" value="1"/>
</dbReference>
<dbReference type="AlphaFoldDB" id="A0AA35TPY2"/>
<dbReference type="InterPro" id="IPR033720">
    <property type="entry name" value="EFTU_2"/>
</dbReference>
<comment type="pathway">
    <text evidence="8">Protein biosynthesis; polypeptide chain elongation.</text>
</comment>
<dbReference type="Gene3D" id="3.30.70.240">
    <property type="match status" value="1"/>
</dbReference>
<dbReference type="Pfam" id="PF14492">
    <property type="entry name" value="EFG_III"/>
    <property type="match status" value="1"/>
</dbReference>
<dbReference type="GO" id="GO:0070125">
    <property type="term" value="P:mitochondrial translational elongation"/>
    <property type="evidence" value="ECO:0007669"/>
    <property type="project" value="UniProtKB-UniRule"/>
</dbReference>
<dbReference type="InterPro" id="IPR000795">
    <property type="entry name" value="T_Tr_GTP-bd_dom"/>
</dbReference>
<keyword evidence="4 8" id="KW-0251">Elongation factor</keyword>
<dbReference type="SUPFAM" id="SSF50447">
    <property type="entry name" value="Translation proteins"/>
    <property type="match status" value="2"/>
</dbReference>
<dbReference type="Pfam" id="PF03143">
    <property type="entry name" value="GTP_EFTU_D3"/>
    <property type="match status" value="1"/>
</dbReference>
<evidence type="ECO:0000313" key="11">
    <source>
        <dbReference type="Proteomes" id="UP001174909"/>
    </source>
</evidence>
<feature type="binding site" evidence="8">
    <location>
        <begin position="120"/>
        <end position="123"/>
    </location>
    <ligand>
        <name>GTP</name>
        <dbReference type="ChEBI" id="CHEBI:37565"/>
    </ligand>
</feature>
<dbReference type="PANTHER" id="PTHR43261:SF1">
    <property type="entry name" value="RIBOSOME-RELEASING FACTOR 2, MITOCHONDRIAL"/>
    <property type="match status" value="1"/>
</dbReference>
<dbReference type="InterPro" id="IPR009001">
    <property type="entry name" value="Transl_elong_EF1A/Init_IF2_C"/>
</dbReference>
<dbReference type="FunFam" id="3.30.70.240:FF:000001">
    <property type="entry name" value="Elongation factor G"/>
    <property type="match status" value="1"/>
</dbReference>
<dbReference type="NCBIfam" id="NF009381">
    <property type="entry name" value="PRK12740.1-5"/>
    <property type="match status" value="1"/>
</dbReference>
<dbReference type="InterPro" id="IPR053905">
    <property type="entry name" value="EF-G-like_DII"/>
</dbReference>
<gene>
    <name evidence="10" type="ORF">GBAR_LOCUS28440</name>
</gene>
<dbReference type="NCBIfam" id="TIGR00231">
    <property type="entry name" value="small_GTP"/>
    <property type="match status" value="2"/>
</dbReference>
<dbReference type="InterPro" id="IPR031157">
    <property type="entry name" value="G_TR_CS"/>
</dbReference>
<comment type="catalytic activity">
    <reaction evidence="7">
        <text>GTP + H2O = GDP + phosphate + H(+)</text>
        <dbReference type="Rhea" id="RHEA:19669"/>
        <dbReference type="ChEBI" id="CHEBI:15377"/>
        <dbReference type="ChEBI" id="CHEBI:15378"/>
        <dbReference type="ChEBI" id="CHEBI:37565"/>
        <dbReference type="ChEBI" id="CHEBI:43474"/>
        <dbReference type="ChEBI" id="CHEBI:58189"/>
        <dbReference type="EC" id="3.6.5.3"/>
    </reaction>
    <physiologicalReaction direction="left-to-right" evidence="7">
        <dbReference type="Rhea" id="RHEA:19670"/>
    </physiologicalReaction>
</comment>
<dbReference type="FunFam" id="3.40.50.300:FF:000003">
    <property type="entry name" value="Elongation factor Tu"/>
    <property type="match status" value="1"/>
</dbReference>
<evidence type="ECO:0000256" key="2">
    <source>
        <dbReference type="ARBA" id="ARBA00007249"/>
    </source>
</evidence>
<dbReference type="Gene3D" id="3.30.230.10">
    <property type="match status" value="1"/>
</dbReference>
<comment type="function">
    <text evidence="8">Mitochondrial GTPase that catalyzes the GTP-dependent ribosomal translocation step during translation elongation. During this step, the ribosome changes from the pre-translocational (PRE) to the post-translocational (POST) state as the newly formed A-site-bound peptidyl-tRNA and P-site-bound deacylated tRNA move to the P and E sites, respectively. Catalyzes the coordinated movement of the two tRNA molecules, the mRNA and conformational changes in the ribosome.</text>
</comment>
<dbReference type="FunFam" id="2.40.30.10:FF:000006">
    <property type="entry name" value="Elongation factor G"/>
    <property type="match status" value="1"/>
</dbReference>
<dbReference type="InterPro" id="IPR041709">
    <property type="entry name" value="EF-Tu_GTP-bd"/>
</dbReference>
<dbReference type="InterPro" id="IPR005225">
    <property type="entry name" value="Small_GTP-bd"/>
</dbReference>
<sequence length="1054" mass="116044">MAHIDAGKTTVTERILYYTGRVYRIGDVDDGTTTMDWMVQEQERGITITAAATTCHWKKHHINIIDTPGHIDFTVEVERSLRVLDGAVAVFCAVGGVEPQSETVWRQADKYGIPRIAFVNKMDRTGADFFRTVEMMEERLGATAIPVQLPIGSAEQFTGIVDLISMKGQIWKVGKDSGGDGTVIQETDIPKEMEEMANEYRDRMLEAIADCDEELLLKYLDGVEFSPEEIKTGIRNAAVTGRIVPVLCGTALKNKGVQPLLDAIVSYLPAPTDVPSIVGFDPKTEEDKTRSPSENDPFCALAFKIMTDPHVGKLTYLRVYSGVLKRGDTVYNSKTRKHERVGRLMQMHANKREELQAVYAGDIAAVIGLKDLSTGDTLCDPKAHITLETMVFPLPVMSIAVEPRTQSDIDKLNLALSKLAEEDPTFKVHQDPETGQTLLSGMGELHLEIIVDRLVREFNVSANVGNPEVAYRETILKAVKSEGRFVRQSGGRGQFGHVVIEVEPLEKGTGFEFVDATKGGVIPQEYIPAVKKGIENAMNTGVLAGYPVVDISVKLVDGSHHQVDSSEMAFSIAGSMAFKDALKRATPTLLEPIMDVEVIVPDEYLGKVIGDLNARRAQIRETELQSKSRIQVIKVDVPLSEMFGYVKTLSGARRKMAKQTFERTKPHVNIGTIGHVDHGKTTLTAAITMVLSKLAGADYVQTYEDIDKAPEEKERGITINTAHVEYETENRHYAHVDCPGHADYIKNMITGAAQMDGAILVVSAADGPMPQTREHVLLARQVNVPSLVVFLNKADMVDDEELLELVELEVRELLSNYDFPGDDIPLVTGSALQAMEADGDPTNEACQPILELMEVVDSYIPEPVRDTEKPFLMSIEDTFTISGRGTVVTGRVERGIIEVGKTVEIVGLRETQDTVVTGVEMFNKNLDEGRAGDNLGALLRGIERDAVERGQVLAIPGTVKPHTKFEAEAYILTKDEGGRWNPFFSGYRPQFYFRTTDVTGKMDLPEGIEMIMPGDNAQITVELSKPIAMEEQLRFAIREGGQTIGAGVVSKILE</sequence>
<dbReference type="PANTHER" id="PTHR43261">
    <property type="entry name" value="TRANSLATION ELONGATION FACTOR G-RELATED"/>
    <property type="match status" value="1"/>
</dbReference>
<dbReference type="HAMAP" id="MF_00054_B">
    <property type="entry name" value="EF_G_EF_2_B"/>
    <property type="match status" value="1"/>
</dbReference>
<evidence type="ECO:0000259" key="9">
    <source>
        <dbReference type="PROSITE" id="PS51722"/>
    </source>
</evidence>
<dbReference type="Gene3D" id="3.30.70.870">
    <property type="entry name" value="Elongation Factor G (Translational Gtpase), domain 3"/>
    <property type="match status" value="1"/>
</dbReference>
<dbReference type="InterPro" id="IPR004160">
    <property type="entry name" value="Transl_elong_EFTu/EF1A_C"/>
</dbReference>
<evidence type="ECO:0000256" key="6">
    <source>
        <dbReference type="ARBA" id="ARBA00023134"/>
    </source>
</evidence>
<dbReference type="PROSITE" id="PS51722">
    <property type="entry name" value="G_TR_2"/>
    <property type="match status" value="2"/>
</dbReference>
<dbReference type="SMART" id="SM00889">
    <property type="entry name" value="EFG_IV"/>
    <property type="match status" value="1"/>
</dbReference>
<proteinExistence type="inferred from homology"/>
<dbReference type="NCBIfam" id="NF009372">
    <property type="entry name" value="PRK12735.1"/>
    <property type="match status" value="1"/>
</dbReference>
<dbReference type="InterPro" id="IPR004540">
    <property type="entry name" value="Transl_elong_EFG/EF2"/>
</dbReference>
<protein>
    <recommendedName>
        <fullName evidence="8">Elongation factor G, mitochondrial</fullName>
        <shortName evidence="8">EF-Gmt</shortName>
    </recommendedName>
    <alternativeName>
        <fullName evidence="8">Elongation factor G 1, mitochondrial</fullName>
        <shortName evidence="8">mEF-G 1</shortName>
    </alternativeName>
    <alternativeName>
        <fullName evidence="8">Elongation factor G1</fullName>
    </alternativeName>
</protein>
<dbReference type="GO" id="GO:0005525">
    <property type="term" value="F:GTP binding"/>
    <property type="evidence" value="ECO:0007669"/>
    <property type="project" value="UniProtKB-UniRule"/>
</dbReference>
<dbReference type="SUPFAM" id="SSF50465">
    <property type="entry name" value="EF-Tu/eEF-1alpha/eIF2-gamma C-terminal domain"/>
    <property type="match status" value="1"/>
</dbReference>
<dbReference type="GO" id="GO:0032790">
    <property type="term" value="P:ribosome disassembly"/>
    <property type="evidence" value="ECO:0007669"/>
    <property type="project" value="TreeGrafter"/>
</dbReference>
<keyword evidence="5 8" id="KW-0648">Protein biosynthesis</keyword>
<dbReference type="InterPro" id="IPR035649">
    <property type="entry name" value="EFG_V"/>
</dbReference>
<dbReference type="NCBIfam" id="NF009373">
    <property type="entry name" value="PRK12736.1"/>
    <property type="match status" value="1"/>
</dbReference>
<evidence type="ECO:0000256" key="8">
    <source>
        <dbReference type="HAMAP-Rule" id="MF_03061"/>
    </source>
</evidence>
<dbReference type="InterPro" id="IPR014721">
    <property type="entry name" value="Ribsml_uS5_D2-typ_fold_subgr"/>
</dbReference>
<dbReference type="Pfam" id="PF22042">
    <property type="entry name" value="EF-G_D2"/>
    <property type="match status" value="1"/>
</dbReference>
<accession>A0AA35TPY2</accession>
<dbReference type="InterPro" id="IPR027417">
    <property type="entry name" value="P-loop_NTPase"/>
</dbReference>
<dbReference type="GO" id="GO:0003924">
    <property type="term" value="F:GTPase activity"/>
    <property type="evidence" value="ECO:0007669"/>
    <property type="project" value="UniProtKB-UniRule"/>
</dbReference>
<evidence type="ECO:0000256" key="7">
    <source>
        <dbReference type="ARBA" id="ARBA00051990"/>
    </source>
</evidence>
<keyword evidence="11" id="KW-1185">Reference proteome</keyword>
<evidence type="ECO:0000256" key="3">
    <source>
        <dbReference type="ARBA" id="ARBA00022741"/>
    </source>
</evidence>
<dbReference type="GO" id="GO:0005739">
    <property type="term" value="C:mitochondrion"/>
    <property type="evidence" value="ECO:0007669"/>
    <property type="project" value="UniProtKB-SubCell"/>
</dbReference>
<dbReference type="Pfam" id="PF00679">
    <property type="entry name" value="EFG_C"/>
    <property type="match status" value="1"/>
</dbReference>
<evidence type="ECO:0000256" key="4">
    <source>
        <dbReference type="ARBA" id="ARBA00022768"/>
    </source>
</evidence>
<dbReference type="SUPFAM" id="SSF52540">
    <property type="entry name" value="P-loop containing nucleoside triphosphate hydrolases"/>
    <property type="match status" value="2"/>
</dbReference>
<dbReference type="Pfam" id="PF03764">
    <property type="entry name" value="EFG_IV"/>
    <property type="match status" value="1"/>
</dbReference>
<dbReference type="NCBIfam" id="NF000766">
    <property type="entry name" value="PRK00049.1"/>
    <property type="match status" value="1"/>
</dbReference>
<evidence type="ECO:0000256" key="1">
    <source>
        <dbReference type="ARBA" id="ARBA00005870"/>
    </source>
</evidence>
<dbReference type="FunFam" id="3.30.70.870:FF:000001">
    <property type="entry name" value="Elongation factor G"/>
    <property type="match status" value="1"/>
</dbReference>
<dbReference type="CDD" id="cd01884">
    <property type="entry name" value="EF_Tu"/>
    <property type="match status" value="1"/>
</dbReference>
<dbReference type="Proteomes" id="UP001174909">
    <property type="component" value="Unassembled WGS sequence"/>
</dbReference>
<feature type="binding site" evidence="8">
    <location>
        <begin position="66"/>
        <end position="70"/>
    </location>
    <ligand>
        <name>GTP</name>
        <dbReference type="ChEBI" id="CHEBI:37565"/>
    </ligand>
</feature>
<dbReference type="SUPFAM" id="SSF54211">
    <property type="entry name" value="Ribosomal protein S5 domain 2-like"/>
    <property type="match status" value="1"/>
</dbReference>
<name>A0AA35TPY2_GEOBA</name>
<dbReference type="InterPro" id="IPR035647">
    <property type="entry name" value="EFG_III/V"/>
</dbReference>
<dbReference type="InterPro" id="IPR004541">
    <property type="entry name" value="Transl_elong_EFTu/EF1A_bac/org"/>
</dbReference>
<dbReference type="InterPro" id="IPR009022">
    <property type="entry name" value="EFG_III"/>
</dbReference>
<feature type="domain" description="Tr-type G" evidence="9">
    <location>
        <begin position="1"/>
        <end position="272"/>
    </location>
</feature>
<dbReference type="HAMAP" id="MF_00118_B">
    <property type="entry name" value="EF_Tu_B"/>
    <property type="match status" value="1"/>
</dbReference>
<comment type="subcellular location">
    <subcellularLocation>
        <location evidence="8">Mitochondrion</location>
    </subcellularLocation>
</comment>
<dbReference type="CDD" id="cd16262">
    <property type="entry name" value="EFG_III"/>
    <property type="match status" value="1"/>
</dbReference>
<dbReference type="InterPro" id="IPR047872">
    <property type="entry name" value="EFG_IV"/>
</dbReference>
<dbReference type="InterPro" id="IPR009000">
    <property type="entry name" value="Transl_B-barrel_sf"/>
</dbReference>
<keyword evidence="3 8" id="KW-0547">Nucleotide-binding</keyword>
<dbReference type="CDD" id="cd03707">
    <property type="entry name" value="EFTU_III"/>
    <property type="match status" value="1"/>
</dbReference>
<dbReference type="NCBIfam" id="TIGR00485">
    <property type="entry name" value="EF-Tu"/>
    <property type="match status" value="1"/>
</dbReference>
<reference evidence="10" key="1">
    <citation type="submission" date="2023-03" db="EMBL/GenBank/DDBJ databases">
        <authorList>
            <person name="Steffen K."/>
            <person name="Cardenas P."/>
        </authorList>
    </citation>
    <scope>NUCLEOTIDE SEQUENCE</scope>
</reference>
<dbReference type="FunFam" id="2.40.30.10:FF:000001">
    <property type="entry name" value="Elongation factor Tu"/>
    <property type="match status" value="1"/>
</dbReference>
<dbReference type="CDD" id="cd01434">
    <property type="entry name" value="EFG_mtEFG1_IV"/>
    <property type="match status" value="1"/>
</dbReference>
<dbReference type="SMART" id="SM00838">
    <property type="entry name" value="EFG_C"/>
    <property type="match status" value="1"/>
</dbReference>
<dbReference type="InterPro" id="IPR005517">
    <property type="entry name" value="Transl_elong_EFG/EF2_IV"/>
</dbReference>
<dbReference type="FunFam" id="3.40.50.300:FF:000029">
    <property type="entry name" value="Elongation factor G"/>
    <property type="match status" value="1"/>
</dbReference>
<dbReference type="InterPro" id="IPR041095">
    <property type="entry name" value="EFG_II"/>
</dbReference>
<comment type="similarity">
    <text evidence="2">Belongs to the TRAFAC class translation factor GTPase superfamily. Classic translation factor GTPase family. EF-Tu/EF-1A subfamily.</text>
</comment>
<dbReference type="InterPro" id="IPR004161">
    <property type="entry name" value="EFTu-like_2"/>
</dbReference>
<feature type="domain" description="Tr-type G" evidence="9">
    <location>
        <begin position="665"/>
        <end position="864"/>
    </location>
</feature>
<dbReference type="Gene3D" id="2.40.30.10">
    <property type="entry name" value="Translation factors"/>
    <property type="match status" value="3"/>
</dbReference>
<evidence type="ECO:0000313" key="10">
    <source>
        <dbReference type="EMBL" id="CAI8051989.1"/>
    </source>
</evidence>